<gene>
    <name evidence="7" type="ORF">ACFQ4M_00130</name>
</gene>
<feature type="domain" description="Cation efflux protein transmembrane" evidence="6">
    <location>
        <begin position="23"/>
        <end position="72"/>
    </location>
</feature>
<keyword evidence="8" id="KW-1185">Reference proteome</keyword>
<feature type="domain" description="Cation efflux protein transmembrane" evidence="6">
    <location>
        <begin position="80"/>
        <end position="200"/>
    </location>
</feature>
<feature type="transmembrane region" description="Helical" evidence="5">
    <location>
        <begin position="176"/>
        <end position="194"/>
    </location>
</feature>
<dbReference type="Pfam" id="PF01545">
    <property type="entry name" value="Cation_efflux"/>
    <property type="match status" value="2"/>
</dbReference>
<evidence type="ECO:0000256" key="5">
    <source>
        <dbReference type="SAM" id="Phobius"/>
    </source>
</evidence>
<keyword evidence="2 5" id="KW-0812">Transmembrane</keyword>
<evidence type="ECO:0000313" key="7">
    <source>
        <dbReference type="EMBL" id="MFD1261966.1"/>
    </source>
</evidence>
<evidence type="ECO:0000313" key="8">
    <source>
        <dbReference type="Proteomes" id="UP001597158"/>
    </source>
</evidence>
<evidence type="ECO:0000256" key="2">
    <source>
        <dbReference type="ARBA" id="ARBA00022692"/>
    </source>
</evidence>
<evidence type="ECO:0000259" key="6">
    <source>
        <dbReference type="Pfam" id="PF01545"/>
    </source>
</evidence>
<organism evidence="7 8">
    <name type="scientific">Thauera mechernichensis</name>
    <dbReference type="NCBI Taxonomy" id="82788"/>
    <lineage>
        <taxon>Bacteria</taxon>
        <taxon>Pseudomonadati</taxon>
        <taxon>Pseudomonadota</taxon>
        <taxon>Betaproteobacteria</taxon>
        <taxon>Rhodocyclales</taxon>
        <taxon>Zoogloeaceae</taxon>
        <taxon>Thauera</taxon>
    </lineage>
</organism>
<reference evidence="8" key="1">
    <citation type="journal article" date="2019" name="Int. J. Syst. Evol. Microbiol.">
        <title>The Global Catalogue of Microorganisms (GCM) 10K type strain sequencing project: providing services to taxonomists for standard genome sequencing and annotation.</title>
        <authorList>
            <consortium name="The Broad Institute Genomics Platform"/>
            <consortium name="The Broad Institute Genome Sequencing Center for Infectious Disease"/>
            <person name="Wu L."/>
            <person name="Ma J."/>
        </authorList>
    </citation>
    <scope>NUCLEOTIDE SEQUENCE [LARGE SCALE GENOMIC DNA]</scope>
    <source>
        <strain evidence="8">CCUG 48884</strain>
    </source>
</reference>
<dbReference type="InterPro" id="IPR027469">
    <property type="entry name" value="Cation_efflux_TMD_sf"/>
</dbReference>
<evidence type="ECO:0000256" key="3">
    <source>
        <dbReference type="ARBA" id="ARBA00022989"/>
    </source>
</evidence>
<evidence type="ECO:0000256" key="1">
    <source>
        <dbReference type="ARBA" id="ARBA00004141"/>
    </source>
</evidence>
<feature type="transmembrane region" description="Helical" evidence="5">
    <location>
        <begin position="153"/>
        <end position="170"/>
    </location>
</feature>
<feature type="transmembrane region" description="Helical" evidence="5">
    <location>
        <begin position="56"/>
        <end position="75"/>
    </location>
</feature>
<feature type="transmembrane region" description="Helical" evidence="5">
    <location>
        <begin position="82"/>
        <end position="101"/>
    </location>
</feature>
<dbReference type="InterPro" id="IPR058533">
    <property type="entry name" value="Cation_efflux_TM"/>
</dbReference>
<feature type="transmembrane region" description="Helical" evidence="5">
    <location>
        <begin position="113"/>
        <end position="133"/>
    </location>
</feature>
<keyword evidence="3 5" id="KW-1133">Transmembrane helix</keyword>
<protein>
    <submittedName>
        <fullName evidence="7">Cation transporter</fullName>
    </submittedName>
</protein>
<feature type="transmembrane region" description="Helical" evidence="5">
    <location>
        <begin position="23"/>
        <end position="50"/>
    </location>
</feature>
<comment type="caution">
    <text evidence="7">The sequence shown here is derived from an EMBL/GenBank/DDBJ whole genome shotgun (WGS) entry which is preliminary data.</text>
</comment>
<comment type="subcellular location">
    <subcellularLocation>
        <location evidence="1">Membrane</location>
        <topology evidence="1">Multi-pass membrane protein</topology>
    </subcellularLocation>
</comment>
<accession>A0ABW3W7K0</accession>
<proteinExistence type="predicted"/>
<dbReference type="RefSeq" id="WP_037982258.1">
    <property type="nucleotide sequence ID" value="NZ_JARQZE010000001.1"/>
</dbReference>
<dbReference type="EMBL" id="JBHTMC010000001">
    <property type="protein sequence ID" value="MFD1261966.1"/>
    <property type="molecule type" value="Genomic_DNA"/>
</dbReference>
<dbReference type="Proteomes" id="UP001597158">
    <property type="component" value="Unassembled WGS sequence"/>
</dbReference>
<name>A0ABW3W7K0_9RHOO</name>
<sequence length="211" mass="21930">MAGCCSHSTCDAGAASPRFRQALWIALGVNAVMFVVEFVAGLAVGSVALWADALDFAGDAANYALSLMVLSWGLLWRARAALLKGVVMTLFGAAVVVRALWAFQHGLVPEPLTMGAVGVLALLANAGVALLLYRFRGGDANMRSVWLCSRNDAIGNLAVILAAAGVFGTGSGLPDLVVALVMSSLALWSGLDIIRHARRDMAHARQGQPAG</sequence>
<keyword evidence="4 5" id="KW-0472">Membrane</keyword>
<dbReference type="Gene3D" id="1.20.1510.10">
    <property type="entry name" value="Cation efflux protein transmembrane domain"/>
    <property type="match status" value="1"/>
</dbReference>
<evidence type="ECO:0000256" key="4">
    <source>
        <dbReference type="ARBA" id="ARBA00023136"/>
    </source>
</evidence>
<dbReference type="SUPFAM" id="SSF161111">
    <property type="entry name" value="Cation efflux protein transmembrane domain-like"/>
    <property type="match status" value="1"/>
</dbReference>